<evidence type="ECO:0000313" key="2">
    <source>
        <dbReference type="EMBL" id="KAF4450365.1"/>
    </source>
</evidence>
<protein>
    <recommendedName>
        <fullName evidence="1">DUF7918 domain-containing protein</fullName>
    </recommendedName>
</protein>
<sequence>MAIIPEVRGLEVQILVADNVAKEQPVPNNLARIHRTKNPDTPLAVRCIHSETGKPWSIRVTVSNDFKLSEGADLIALDIIADGIRFRSPVIESSKLSSHHDSVFNYSSRRNNINGTTQREQPVFSDIHETEEEDAEIVNSDLRRLKNMGTIKVIVACHKLKKKWVADRSLRSESGSMHVAAKAMVLKGEDQTHGTRFTALGSILDSKKTKISSQRLREVAEFHFCYSAPRHIEVDDAIPKIEPKIEPKTESMQTLRTYPNEELVNGRPLIDLTHED</sequence>
<dbReference type="Proteomes" id="UP000605986">
    <property type="component" value="Unassembled WGS sequence"/>
</dbReference>
<comment type="caution">
    <text evidence="2">The sequence shown here is derived from an EMBL/GenBank/DDBJ whole genome shotgun (WGS) entry which is preliminary data.</text>
</comment>
<keyword evidence="3" id="KW-1185">Reference proteome</keyword>
<evidence type="ECO:0000259" key="1">
    <source>
        <dbReference type="Pfam" id="PF25534"/>
    </source>
</evidence>
<proteinExistence type="predicted"/>
<dbReference type="Pfam" id="PF25534">
    <property type="entry name" value="DUF7918"/>
    <property type="match status" value="1"/>
</dbReference>
<dbReference type="InterPro" id="IPR057678">
    <property type="entry name" value="DUF7918"/>
</dbReference>
<dbReference type="AlphaFoldDB" id="A0A8H4KHQ9"/>
<name>A0A8H4KHQ9_9HYPO</name>
<accession>A0A8H4KHQ9</accession>
<dbReference type="OrthoDB" id="3364132at2759"/>
<reference evidence="2" key="1">
    <citation type="submission" date="2020-01" db="EMBL/GenBank/DDBJ databases">
        <title>Identification and distribution of gene clusters putatively required for synthesis of sphingolipid metabolism inhibitors in phylogenetically diverse species of the filamentous fungus Fusarium.</title>
        <authorList>
            <person name="Kim H.-S."/>
            <person name="Busman M."/>
            <person name="Brown D.W."/>
            <person name="Divon H."/>
            <person name="Uhlig S."/>
            <person name="Proctor R.H."/>
        </authorList>
    </citation>
    <scope>NUCLEOTIDE SEQUENCE</scope>
    <source>
        <strain evidence="2">NRRL 53441</strain>
    </source>
</reference>
<dbReference type="EMBL" id="JAADJG010000251">
    <property type="protein sequence ID" value="KAF4450365.1"/>
    <property type="molecule type" value="Genomic_DNA"/>
</dbReference>
<feature type="domain" description="DUF7918" evidence="1">
    <location>
        <begin position="9"/>
        <end position="227"/>
    </location>
</feature>
<organism evidence="2 3">
    <name type="scientific">Fusarium austroafricanum</name>
    <dbReference type="NCBI Taxonomy" id="2364996"/>
    <lineage>
        <taxon>Eukaryota</taxon>
        <taxon>Fungi</taxon>
        <taxon>Dikarya</taxon>
        <taxon>Ascomycota</taxon>
        <taxon>Pezizomycotina</taxon>
        <taxon>Sordariomycetes</taxon>
        <taxon>Hypocreomycetidae</taxon>
        <taxon>Hypocreales</taxon>
        <taxon>Nectriaceae</taxon>
        <taxon>Fusarium</taxon>
        <taxon>Fusarium concolor species complex</taxon>
    </lineage>
</organism>
<evidence type="ECO:0000313" key="3">
    <source>
        <dbReference type="Proteomes" id="UP000605986"/>
    </source>
</evidence>
<gene>
    <name evidence="2" type="ORF">F53441_6489</name>
</gene>